<evidence type="ECO:0000256" key="1">
    <source>
        <dbReference type="SAM" id="Phobius"/>
    </source>
</evidence>
<name>A0A840QRT4_9BACI</name>
<dbReference type="EMBL" id="JACHHB010000009">
    <property type="protein sequence ID" value="MBB5174021.1"/>
    <property type="molecule type" value="Genomic_DNA"/>
</dbReference>
<dbReference type="AlphaFoldDB" id="A0A840QRT4"/>
<feature type="transmembrane region" description="Helical" evidence="1">
    <location>
        <begin position="12"/>
        <end position="33"/>
    </location>
</feature>
<reference evidence="2 3" key="1">
    <citation type="submission" date="2020-08" db="EMBL/GenBank/DDBJ databases">
        <title>Genomic Encyclopedia of Type Strains, Phase IV (KMG-IV): sequencing the most valuable type-strain genomes for metagenomic binning, comparative biology and taxonomic classification.</title>
        <authorList>
            <person name="Goeker M."/>
        </authorList>
    </citation>
    <scope>NUCLEOTIDE SEQUENCE [LARGE SCALE GENOMIC DNA]</scope>
    <source>
        <strain evidence="2 3">DSM 24696</strain>
    </source>
</reference>
<evidence type="ECO:0008006" key="4">
    <source>
        <dbReference type="Google" id="ProtNLM"/>
    </source>
</evidence>
<proteinExistence type="predicted"/>
<keyword evidence="1" id="KW-0812">Transmembrane</keyword>
<accession>A0A840QRT4</accession>
<dbReference type="Pfam" id="PF14143">
    <property type="entry name" value="YrhC"/>
    <property type="match status" value="1"/>
</dbReference>
<sequence length="79" mass="8855">MHQQKLQAKMNDYFRFAFVLLALTGFMAVGLIIPDAGLSTGQYPVFIALIIGSLVTSVYFHAKAIRLRSKINKDESEHL</sequence>
<evidence type="ECO:0000313" key="3">
    <source>
        <dbReference type="Proteomes" id="UP000551878"/>
    </source>
</evidence>
<organism evidence="2 3">
    <name type="scientific">Texcoconibacillus texcoconensis</name>
    <dbReference type="NCBI Taxonomy" id="1095777"/>
    <lineage>
        <taxon>Bacteria</taxon>
        <taxon>Bacillati</taxon>
        <taxon>Bacillota</taxon>
        <taxon>Bacilli</taxon>
        <taxon>Bacillales</taxon>
        <taxon>Bacillaceae</taxon>
        <taxon>Texcoconibacillus</taxon>
    </lineage>
</organism>
<evidence type="ECO:0000313" key="2">
    <source>
        <dbReference type="EMBL" id="MBB5174021.1"/>
    </source>
</evidence>
<dbReference type="InterPro" id="IPR025418">
    <property type="entry name" value="YrhC-like"/>
</dbReference>
<keyword evidence="1" id="KW-1133">Transmembrane helix</keyword>
<dbReference type="Proteomes" id="UP000551878">
    <property type="component" value="Unassembled WGS sequence"/>
</dbReference>
<dbReference type="RefSeq" id="WP_184664449.1">
    <property type="nucleotide sequence ID" value="NZ_JACHHB010000009.1"/>
</dbReference>
<keyword evidence="3" id="KW-1185">Reference proteome</keyword>
<gene>
    <name evidence="2" type="ORF">HNQ41_002211</name>
</gene>
<protein>
    <recommendedName>
        <fullName evidence="4">YrhC-like protein</fullName>
    </recommendedName>
</protein>
<keyword evidence="1" id="KW-0472">Membrane</keyword>
<comment type="caution">
    <text evidence="2">The sequence shown here is derived from an EMBL/GenBank/DDBJ whole genome shotgun (WGS) entry which is preliminary data.</text>
</comment>
<feature type="transmembrane region" description="Helical" evidence="1">
    <location>
        <begin position="45"/>
        <end position="62"/>
    </location>
</feature>